<dbReference type="InterPro" id="IPR002885">
    <property type="entry name" value="PPR_rpt"/>
</dbReference>
<dbReference type="InterPro" id="IPR011990">
    <property type="entry name" value="TPR-like_helical_dom_sf"/>
</dbReference>
<gene>
    <name evidence="2" type="ORF">NC653_008282</name>
</gene>
<evidence type="ECO:0000256" key="1">
    <source>
        <dbReference type="ARBA" id="ARBA00022737"/>
    </source>
</evidence>
<keyword evidence="1" id="KW-0677">Repeat</keyword>
<dbReference type="Proteomes" id="UP001164929">
    <property type="component" value="Chromosome 3"/>
</dbReference>
<dbReference type="Gene3D" id="1.25.40.10">
    <property type="entry name" value="Tetratricopeptide repeat domain"/>
    <property type="match status" value="1"/>
</dbReference>
<evidence type="ECO:0008006" key="4">
    <source>
        <dbReference type="Google" id="ProtNLM"/>
    </source>
</evidence>
<sequence length="99" mass="11478">MYEPMWDAVRTMKQEDMLLMATFVYVFGSYCMAGKFNEAIMSFYVMEKYGVQQDVVVVNSLLTAIYQEENQTTKAMEFFDKIKLKIPPNADTYAILLEG</sequence>
<evidence type="ECO:0000313" key="2">
    <source>
        <dbReference type="EMBL" id="KAJ7003003.1"/>
    </source>
</evidence>
<dbReference type="Pfam" id="PF13812">
    <property type="entry name" value="PPR_3"/>
    <property type="match status" value="1"/>
</dbReference>
<evidence type="ECO:0000313" key="3">
    <source>
        <dbReference type="Proteomes" id="UP001164929"/>
    </source>
</evidence>
<name>A0AAD6R6B0_9ROSI</name>
<organism evidence="2 3">
    <name type="scientific">Populus alba x Populus x berolinensis</name>
    <dbReference type="NCBI Taxonomy" id="444605"/>
    <lineage>
        <taxon>Eukaryota</taxon>
        <taxon>Viridiplantae</taxon>
        <taxon>Streptophyta</taxon>
        <taxon>Embryophyta</taxon>
        <taxon>Tracheophyta</taxon>
        <taxon>Spermatophyta</taxon>
        <taxon>Magnoliopsida</taxon>
        <taxon>eudicotyledons</taxon>
        <taxon>Gunneridae</taxon>
        <taxon>Pentapetalae</taxon>
        <taxon>rosids</taxon>
        <taxon>fabids</taxon>
        <taxon>Malpighiales</taxon>
        <taxon>Salicaceae</taxon>
        <taxon>Saliceae</taxon>
        <taxon>Populus</taxon>
    </lineage>
</organism>
<dbReference type="AlphaFoldDB" id="A0AAD6R6B0"/>
<accession>A0AAD6R6B0</accession>
<proteinExistence type="predicted"/>
<keyword evidence="3" id="KW-1185">Reference proteome</keyword>
<reference evidence="2" key="1">
    <citation type="journal article" date="2023" name="Mol. Ecol. Resour.">
        <title>Chromosome-level genome assembly of a triploid poplar Populus alba 'Berolinensis'.</title>
        <authorList>
            <person name="Chen S."/>
            <person name="Yu Y."/>
            <person name="Wang X."/>
            <person name="Wang S."/>
            <person name="Zhang T."/>
            <person name="Zhou Y."/>
            <person name="He R."/>
            <person name="Meng N."/>
            <person name="Wang Y."/>
            <person name="Liu W."/>
            <person name="Liu Z."/>
            <person name="Liu J."/>
            <person name="Guo Q."/>
            <person name="Huang H."/>
            <person name="Sederoff R.R."/>
            <person name="Wang G."/>
            <person name="Qu G."/>
            <person name="Chen S."/>
        </authorList>
    </citation>
    <scope>NUCLEOTIDE SEQUENCE</scope>
    <source>
        <strain evidence="2">SC-2020</strain>
    </source>
</reference>
<comment type="caution">
    <text evidence="2">The sequence shown here is derived from an EMBL/GenBank/DDBJ whole genome shotgun (WGS) entry which is preliminary data.</text>
</comment>
<dbReference type="EMBL" id="JAQIZT010000003">
    <property type="protein sequence ID" value="KAJ7003003.1"/>
    <property type="molecule type" value="Genomic_DNA"/>
</dbReference>
<protein>
    <recommendedName>
        <fullName evidence="4">Pentatricopeptide repeat-containing protein</fullName>
    </recommendedName>
</protein>